<dbReference type="Proteomes" id="UP001597368">
    <property type="component" value="Unassembled WGS sequence"/>
</dbReference>
<evidence type="ECO:0000313" key="1">
    <source>
        <dbReference type="EMBL" id="MFD1938258.1"/>
    </source>
</evidence>
<sequence>MLPLRGLAAAVSDQLNVGGEQFPQPVDVAFPEGVEEPLGVTAADRNALADTGCVGEAS</sequence>
<keyword evidence="2" id="KW-1185">Reference proteome</keyword>
<proteinExistence type="predicted"/>
<accession>A0ABW4T8D8</accession>
<gene>
    <name evidence="1" type="ORF">ACFSKW_42950</name>
</gene>
<name>A0ABW4T8D8_9ACTN</name>
<dbReference type="EMBL" id="JBHUFV010000061">
    <property type="protein sequence ID" value="MFD1938258.1"/>
    <property type="molecule type" value="Genomic_DNA"/>
</dbReference>
<dbReference type="RefSeq" id="WP_379580282.1">
    <property type="nucleotide sequence ID" value="NZ_JBHUFV010000061.1"/>
</dbReference>
<evidence type="ECO:0000313" key="2">
    <source>
        <dbReference type="Proteomes" id="UP001597368"/>
    </source>
</evidence>
<organism evidence="1 2">
    <name type="scientific">Nonomuraea mangrovi</name>
    <dbReference type="NCBI Taxonomy" id="2316207"/>
    <lineage>
        <taxon>Bacteria</taxon>
        <taxon>Bacillati</taxon>
        <taxon>Actinomycetota</taxon>
        <taxon>Actinomycetes</taxon>
        <taxon>Streptosporangiales</taxon>
        <taxon>Streptosporangiaceae</taxon>
        <taxon>Nonomuraea</taxon>
    </lineage>
</organism>
<reference evidence="2" key="1">
    <citation type="journal article" date="2019" name="Int. J. Syst. Evol. Microbiol.">
        <title>The Global Catalogue of Microorganisms (GCM) 10K type strain sequencing project: providing services to taxonomists for standard genome sequencing and annotation.</title>
        <authorList>
            <consortium name="The Broad Institute Genomics Platform"/>
            <consortium name="The Broad Institute Genome Sequencing Center for Infectious Disease"/>
            <person name="Wu L."/>
            <person name="Ma J."/>
        </authorList>
    </citation>
    <scope>NUCLEOTIDE SEQUENCE [LARGE SCALE GENOMIC DNA]</scope>
    <source>
        <strain evidence="2">ICMP 6774ER</strain>
    </source>
</reference>
<protein>
    <submittedName>
        <fullName evidence="1">Uncharacterized protein</fullName>
    </submittedName>
</protein>
<comment type="caution">
    <text evidence="1">The sequence shown here is derived from an EMBL/GenBank/DDBJ whole genome shotgun (WGS) entry which is preliminary data.</text>
</comment>